<gene>
    <name evidence="4" type="ORF">HF521_011201</name>
</gene>
<feature type="compositionally biased region" description="Polar residues" evidence="1">
    <location>
        <begin position="186"/>
        <end position="204"/>
    </location>
</feature>
<proteinExistence type="predicted"/>
<protein>
    <submittedName>
        <fullName evidence="4">Uncharacterized protein</fullName>
    </submittedName>
</protein>
<dbReference type="SMART" id="SM00995">
    <property type="entry name" value="AD"/>
    <property type="match status" value="1"/>
</dbReference>
<feature type="region of interest" description="Disordered" evidence="1">
    <location>
        <begin position="186"/>
        <end position="219"/>
    </location>
</feature>
<evidence type="ECO:0000313" key="5">
    <source>
        <dbReference type="Proteomes" id="UP000606274"/>
    </source>
</evidence>
<dbReference type="SUPFAM" id="SSF53300">
    <property type="entry name" value="vWA-like"/>
    <property type="match status" value="2"/>
</dbReference>
<name>A0A8T0AH57_SILME</name>
<dbReference type="SMART" id="SM00327">
    <property type="entry name" value="VWA"/>
    <property type="match status" value="1"/>
</dbReference>
<comment type="caution">
    <text evidence="4">The sequence shown here is derived from an EMBL/GenBank/DDBJ whole genome shotgun (WGS) entry which is preliminary data.</text>
</comment>
<organism evidence="4 5">
    <name type="scientific">Silurus meridionalis</name>
    <name type="common">Southern catfish</name>
    <name type="synonym">Silurus soldatovi meridionalis</name>
    <dbReference type="NCBI Taxonomy" id="175797"/>
    <lineage>
        <taxon>Eukaryota</taxon>
        <taxon>Metazoa</taxon>
        <taxon>Chordata</taxon>
        <taxon>Craniata</taxon>
        <taxon>Vertebrata</taxon>
        <taxon>Euteleostomi</taxon>
        <taxon>Actinopterygii</taxon>
        <taxon>Neopterygii</taxon>
        <taxon>Teleostei</taxon>
        <taxon>Ostariophysi</taxon>
        <taxon>Siluriformes</taxon>
        <taxon>Siluridae</taxon>
        <taxon>Silurus</taxon>
    </lineage>
</organism>
<evidence type="ECO:0000259" key="2">
    <source>
        <dbReference type="PROSITE" id="PS50234"/>
    </source>
</evidence>
<sequence>MAAPGPGEYFSIGSHVACLTCLGQRLQGEVVAFDYQTKMLTLKCPPSSGKPLLNDIILVNLAFVSKVDTINERSGTPPPLASLNFSKLASRARAEKEDKLSQAYAVSAGVSLDGQQLFQTIHKTIKDCKWQEKSIVVMDDVVITPPYRADNCRGKEGSALAHVRKIKKKTVLICIFPFMSSKMTHHASSGPSTSKSTQTWTLKASLQERREDTDEQETSEEWLKWRSLESCGLTLSHFLSHCSTAPVSYRGDGEDAQLEIDSETLNDFEMQLYQAIEMFHSRIQWLTRGSRKIFGMVPGSRLGVLVDSSDVSCFEERLSELQRHLLLLVQEQLRLKKQLHLMSVGTEVNSLWEKPRDVNQKRLQEVQEWILRLISSGNCNLLQGLEKTRSQTHLDSLLIILSSCPDQDIDVLLSYMSEMVQDTSLCAHVVLLDSCSPSVIEAVKDMSKVTGGRFHLFFASQGIVDSSSDLELLWAEIKTARSILHHIQNARQHGRLNHTPVSIVSEISTDLEALSLSDLNSGAHTAVHGAELCVQPAGPLPSSSAEWLRTNGLKAKNLNLYHVLAPNIYTPLEGFVPILGKKVQSKVHEKATVQFEWHDGTLKNMHVDLPLLQSYQRRLLEAEGVLEDRVMWLNTFSSRQIWGTVCEQSVQIVLDVSDVSDHHQLHIQHAVRLLLQEQLPSTHRFNIIAFGADVKAWRERAVSSNPQNLQEAWQWVQKLECAGDRNTLAALRHATESEPQDSSLTRGVYLFTTGAPDQDHSVLFSYVSEFCTGLRIHVCLFTREVEPLRCSSSHHVSRVQVALILRNLAHCANGRFHWITDTGIVESDDITTLTREMEEAADYWQKCCDLVDSLLQHSSSADQEEAHAEECHSPAHCTEALKQKHTLPPPRETRLSSARLGRTEVKPSTAWRPNSAKALIPPGSVFNHLKANSIQKRIHIPKNEDVSSSKQWLSRFGIRSLKLDLHKLLSVPACTHRTELVTSVSRSVSAKYCTIFPSVHLNGRERHLFLSSGELKQYLIQSERLLQRYAHRMQWLLSGSRRVFGCVLERDVCIVLDVSGSMSPHFTTLYTHLISLIWDQLHTCRVRFSMVAFSELVQVWQEELVEASEERCRDAVTWLSQLNTHGGTSILHALKAACVFGDSVGVYVISDGRWDCSCSLVLEEVERLTSGKHITIHTVTLSDPDSTDVFLKSLAHQTGGRFHQVPTASETAMTTELLSSSFSAGQDSVLPEFQGDDLKRLRNEIEKLRMFQKQAKDFREMLLVKNPEVSNPK</sequence>
<dbReference type="InterPro" id="IPR047574">
    <property type="entry name" value="AD"/>
</dbReference>
<dbReference type="Pfam" id="PF09793">
    <property type="entry name" value="AD"/>
    <property type="match status" value="1"/>
</dbReference>
<dbReference type="CDD" id="cd00198">
    <property type="entry name" value="vWFA"/>
    <property type="match status" value="1"/>
</dbReference>
<evidence type="ECO:0000256" key="1">
    <source>
        <dbReference type="SAM" id="MobiDB-lite"/>
    </source>
</evidence>
<dbReference type="InterPro" id="IPR036465">
    <property type="entry name" value="vWFA_dom_sf"/>
</dbReference>
<feature type="domain" description="AD" evidence="3">
    <location>
        <begin position="81"/>
        <end position="175"/>
    </location>
</feature>
<dbReference type="InterPro" id="IPR002035">
    <property type="entry name" value="VWF_A"/>
</dbReference>
<dbReference type="EMBL" id="JABFDY010000022">
    <property type="protein sequence ID" value="KAF7690904.1"/>
    <property type="molecule type" value="Genomic_DNA"/>
</dbReference>
<dbReference type="Gene3D" id="3.40.50.410">
    <property type="entry name" value="von Willebrand factor, type A domain"/>
    <property type="match status" value="2"/>
</dbReference>
<feature type="region of interest" description="Disordered" evidence="1">
    <location>
        <begin position="881"/>
        <end position="916"/>
    </location>
</feature>
<dbReference type="PANTHER" id="PTHR46478">
    <property type="entry name" value="VON WILLEBRAND FACTOR A DOMAIN-CONTAINING PROTEIN 3A"/>
    <property type="match status" value="1"/>
</dbReference>
<dbReference type="PROSITE" id="PS50234">
    <property type="entry name" value="VWFA"/>
    <property type="match status" value="1"/>
</dbReference>
<dbReference type="PANTHER" id="PTHR46478:SF1">
    <property type="entry name" value="VON WILLEBRAND FACTOR A DOMAIN-CONTAINING PROTEIN 3A"/>
    <property type="match status" value="1"/>
</dbReference>
<dbReference type="InterPro" id="IPR019181">
    <property type="entry name" value="LSM12_ABD"/>
</dbReference>
<dbReference type="PROSITE" id="PS52001">
    <property type="entry name" value="AD"/>
    <property type="match status" value="1"/>
</dbReference>
<dbReference type="CDD" id="cd01735">
    <property type="entry name" value="LSm12_N"/>
    <property type="match status" value="1"/>
</dbReference>
<dbReference type="Pfam" id="PF21166">
    <property type="entry name" value="LSM12_LSM"/>
    <property type="match status" value="1"/>
</dbReference>
<dbReference type="Pfam" id="PF13768">
    <property type="entry name" value="VWA_3"/>
    <property type="match status" value="3"/>
</dbReference>
<keyword evidence="5" id="KW-1185">Reference proteome</keyword>
<feature type="domain" description="VWFA" evidence="2">
    <location>
        <begin position="1051"/>
        <end position="1248"/>
    </location>
</feature>
<evidence type="ECO:0000313" key="4">
    <source>
        <dbReference type="EMBL" id="KAF7690904.1"/>
    </source>
</evidence>
<dbReference type="InterPro" id="IPR048478">
    <property type="entry name" value="LSM12_LSM"/>
</dbReference>
<evidence type="ECO:0000259" key="3">
    <source>
        <dbReference type="PROSITE" id="PS52001"/>
    </source>
</evidence>
<accession>A0A8T0AH57</accession>
<dbReference type="Proteomes" id="UP000606274">
    <property type="component" value="Unassembled WGS sequence"/>
</dbReference>
<dbReference type="AlphaFoldDB" id="A0A8T0AH57"/>
<reference evidence="4" key="1">
    <citation type="submission" date="2020-08" db="EMBL/GenBank/DDBJ databases">
        <title>Chromosome-level assembly of Southern catfish (Silurus meridionalis) provides insights into visual adaptation to the nocturnal and benthic lifestyles.</title>
        <authorList>
            <person name="Zhang Y."/>
            <person name="Wang D."/>
            <person name="Peng Z."/>
        </authorList>
    </citation>
    <scope>NUCLEOTIDE SEQUENCE</scope>
    <source>
        <strain evidence="4">SWU-2019-XX</strain>
        <tissue evidence="4">Muscle</tissue>
    </source>
</reference>